<evidence type="ECO:0000313" key="13">
    <source>
        <dbReference type="EMBL" id="NDV30922.1"/>
    </source>
</evidence>
<dbReference type="InterPro" id="IPR001841">
    <property type="entry name" value="Znf_RING"/>
</dbReference>
<evidence type="ECO:0000259" key="12">
    <source>
        <dbReference type="PROSITE" id="PS51873"/>
    </source>
</evidence>
<dbReference type="GO" id="GO:0008270">
    <property type="term" value="F:zinc ion binding"/>
    <property type="evidence" value="ECO:0007669"/>
    <property type="project" value="UniProtKB-KW"/>
</dbReference>
<evidence type="ECO:0000256" key="7">
    <source>
        <dbReference type="ARBA" id="ARBA00022786"/>
    </source>
</evidence>
<dbReference type="GO" id="GO:0061630">
    <property type="term" value="F:ubiquitin protein ligase activity"/>
    <property type="evidence" value="ECO:0007669"/>
    <property type="project" value="UniProtKB-EC"/>
</dbReference>
<dbReference type="InterPro" id="IPR044066">
    <property type="entry name" value="TRIAD_supradom"/>
</dbReference>
<evidence type="ECO:0000256" key="6">
    <source>
        <dbReference type="ARBA" id="ARBA00022771"/>
    </source>
</evidence>
<evidence type="ECO:0000259" key="11">
    <source>
        <dbReference type="PROSITE" id="PS50089"/>
    </source>
</evidence>
<proteinExistence type="predicted"/>
<dbReference type="GO" id="GO:0016567">
    <property type="term" value="P:protein ubiquitination"/>
    <property type="evidence" value="ECO:0007669"/>
    <property type="project" value="InterPro"/>
</dbReference>
<name>A0A6B2L1Q9_9EUKA</name>
<reference evidence="13" key="1">
    <citation type="journal article" date="2020" name="J. Eukaryot. Microbiol.">
        <title>De novo Sequencing, Assembly and Annotation of the Transcriptome for the Free-Living Testate Amoeba Arcella intermedia.</title>
        <authorList>
            <person name="Ribeiro G.M."/>
            <person name="Porfirio-Sousa A.L."/>
            <person name="Maurer-Alcala X.X."/>
            <person name="Katz L.A."/>
            <person name="Lahr D.J.G."/>
        </authorList>
    </citation>
    <scope>NUCLEOTIDE SEQUENCE</scope>
</reference>
<dbReference type="SUPFAM" id="SSF57850">
    <property type="entry name" value="RING/U-box"/>
    <property type="match status" value="3"/>
</dbReference>
<accession>A0A6B2L1Q9</accession>
<dbReference type="PROSITE" id="PS50089">
    <property type="entry name" value="ZF_RING_2"/>
    <property type="match status" value="1"/>
</dbReference>
<dbReference type="SMART" id="SM00647">
    <property type="entry name" value="IBR"/>
    <property type="match status" value="2"/>
</dbReference>
<dbReference type="EC" id="2.3.2.31" evidence="2"/>
<dbReference type="InterPro" id="IPR002867">
    <property type="entry name" value="IBR_dom"/>
</dbReference>
<evidence type="ECO:0000256" key="9">
    <source>
        <dbReference type="PROSITE-ProRule" id="PRU00175"/>
    </source>
</evidence>
<evidence type="ECO:0000256" key="8">
    <source>
        <dbReference type="ARBA" id="ARBA00022833"/>
    </source>
</evidence>
<keyword evidence="8" id="KW-0862">Zinc</keyword>
<evidence type="ECO:0000256" key="4">
    <source>
        <dbReference type="ARBA" id="ARBA00022723"/>
    </source>
</evidence>
<dbReference type="Gene3D" id="3.30.40.10">
    <property type="entry name" value="Zinc/RING finger domain, C3HC4 (zinc finger)"/>
    <property type="match status" value="1"/>
</dbReference>
<dbReference type="Pfam" id="PF00097">
    <property type="entry name" value="zf-C3HC4"/>
    <property type="match status" value="1"/>
</dbReference>
<dbReference type="PROSITE" id="PS51873">
    <property type="entry name" value="TRIAD"/>
    <property type="match status" value="1"/>
</dbReference>
<keyword evidence="4" id="KW-0479">Metal-binding</keyword>
<keyword evidence="6 9" id="KW-0863">Zinc-finger</keyword>
<sequence length="468" mass="53283">MRQQKVKDVCDVLQVAKPVCLMLLNKFNWDVHKVIVAFSEDPEGMLSSIGYSEEKLSSKSESKQTGDKPKEIECSICFEDKEEYTILDGCGHKFCNDCWADNFTVSINEGKTFQITCMTTNCPELVPDEVVKTLVPADVWEKYVRFLSKDFIEGSKGVRWCPAPGCNAVIAEPSVEGDNMVGECTCGLIFCWYCKKMAHTPITCKEYSFWEEENPELGQALLNAWLYSHTKPCPTCGNYIEKNEGCFHMTCRCGYQFCWGCRKKWGTTNCNSGACNTYAGTQLTNKPIHHKDEGTWNDTDEKKFAFLEKVKEFFQAEELQKARDIPVKELINEIMKKDGLFSPKIINEARSAIAQCRRIQKCLAIKQYFTTDPAQVADITNLQASLGRLIEGLALKVEVEFLTKKKYDMKLMTAIQQTTNSVKALVHTCLNSDYHAEIPPEGEEKKEEEKKEEKKEEQTEKEKGKKSK</sequence>
<evidence type="ECO:0000256" key="10">
    <source>
        <dbReference type="SAM" id="MobiDB-lite"/>
    </source>
</evidence>
<dbReference type="FunFam" id="3.30.40.10:FF:000019">
    <property type="entry name" value="RBR-type E3 ubiquitin transferase"/>
    <property type="match status" value="1"/>
</dbReference>
<dbReference type="Pfam" id="PF21235">
    <property type="entry name" value="UBA_ARI1"/>
    <property type="match status" value="1"/>
</dbReference>
<dbReference type="Gene3D" id="1.20.120.1750">
    <property type="match status" value="1"/>
</dbReference>
<keyword evidence="7" id="KW-0833">Ubl conjugation pathway</keyword>
<dbReference type="InterPro" id="IPR013083">
    <property type="entry name" value="Znf_RING/FYVE/PHD"/>
</dbReference>
<keyword evidence="3" id="KW-0808">Transferase</keyword>
<feature type="domain" description="RING-type" evidence="11">
    <location>
        <begin position="74"/>
        <end position="123"/>
    </location>
</feature>
<comment type="catalytic activity">
    <reaction evidence="1">
        <text>[E2 ubiquitin-conjugating enzyme]-S-ubiquitinyl-L-cysteine + [acceptor protein]-L-lysine = [E2 ubiquitin-conjugating enzyme]-L-cysteine + [acceptor protein]-N(6)-ubiquitinyl-L-lysine.</text>
        <dbReference type="EC" id="2.3.2.31"/>
    </reaction>
</comment>
<protein>
    <recommendedName>
        <fullName evidence="2">RBR-type E3 ubiquitin transferase</fullName>
        <ecNumber evidence="2">2.3.2.31</ecNumber>
    </recommendedName>
</protein>
<dbReference type="Pfam" id="PF22191">
    <property type="entry name" value="IBR_1"/>
    <property type="match status" value="1"/>
</dbReference>
<feature type="domain" description="RING-type" evidence="12">
    <location>
        <begin position="70"/>
        <end position="279"/>
    </location>
</feature>
<evidence type="ECO:0000256" key="3">
    <source>
        <dbReference type="ARBA" id="ARBA00022679"/>
    </source>
</evidence>
<dbReference type="EMBL" id="GIBP01001953">
    <property type="protein sequence ID" value="NDV30922.1"/>
    <property type="molecule type" value="Transcribed_RNA"/>
</dbReference>
<keyword evidence="5" id="KW-0677">Repeat</keyword>
<evidence type="ECO:0000256" key="2">
    <source>
        <dbReference type="ARBA" id="ARBA00012251"/>
    </source>
</evidence>
<dbReference type="InterPro" id="IPR018957">
    <property type="entry name" value="Znf_C3HC4_RING-type"/>
</dbReference>
<evidence type="ECO:0000256" key="5">
    <source>
        <dbReference type="ARBA" id="ARBA00022737"/>
    </source>
</evidence>
<evidence type="ECO:0000256" key="1">
    <source>
        <dbReference type="ARBA" id="ARBA00001798"/>
    </source>
</evidence>
<dbReference type="InterPro" id="IPR031127">
    <property type="entry name" value="E3_UB_ligase_RBR"/>
</dbReference>
<organism evidence="13">
    <name type="scientific">Arcella intermedia</name>
    <dbReference type="NCBI Taxonomy" id="1963864"/>
    <lineage>
        <taxon>Eukaryota</taxon>
        <taxon>Amoebozoa</taxon>
        <taxon>Tubulinea</taxon>
        <taxon>Elardia</taxon>
        <taxon>Arcellinida</taxon>
        <taxon>Sphaerothecina</taxon>
        <taxon>Arcellidae</taxon>
        <taxon>Arcella</taxon>
    </lineage>
</organism>
<dbReference type="AlphaFoldDB" id="A0A6B2L1Q9"/>
<dbReference type="Pfam" id="PF01485">
    <property type="entry name" value="IBR"/>
    <property type="match status" value="1"/>
</dbReference>
<dbReference type="PANTHER" id="PTHR11685">
    <property type="entry name" value="RBR FAMILY RING FINGER AND IBR DOMAIN-CONTAINING"/>
    <property type="match status" value="1"/>
</dbReference>
<dbReference type="InterPro" id="IPR048962">
    <property type="entry name" value="ARIH1-like_UBL"/>
</dbReference>
<feature type="region of interest" description="Disordered" evidence="10">
    <location>
        <begin position="435"/>
        <end position="468"/>
    </location>
</feature>